<dbReference type="InterPro" id="IPR010342">
    <property type="entry name" value="DUF938"/>
</dbReference>
<dbReference type="Proteomes" id="UP000001554">
    <property type="component" value="Chromosome 13"/>
</dbReference>
<dbReference type="Gene3D" id="3.40.50.150">
    <property type="entry name" value="Vaccinia Virus protein VP39"/>
    <property type="match status" value="1"/>
</dbReference>
<name>A0A9J7M5V0_BRAFL</name>
<gene>
    <name evidence="3" type="primary">LOC118428926</name>
</gene>
<evidence type="ECO:0000313" key="3">
    <source>
        <dbReference type="RefSeq" id="XP_035695113.1"/>
    </source>
</evidence>
<sequence>MVQRVPQVASTSEVQNHLRAKRLRYLSKMKRVSAADRNKGPILEVMRELVPQDRSIYMLEVASGGGTHAAYISQAFPNVTWQPSDIEQRCLDSIAACIKATGVRNVRPAVRIDTSQPWQQWAGHQPESCDMMMCVNMIHISPIRCTQGMIEAAGVLLKPDGQLVAYGPFSIHGVISPESNVRFDEHLRAQNPEWGLRDVDYLTEVAQKQGLQFQRMVDMPANNKILVFQKGSKNDSG</sequence>
<dbReference type="KEGG" id="bfo:118428926"/>
<dbReference type="SUPFAM" id="SSF53335">
    <property type="entry name" value="S-adenosyl-L-methionine-dependent methyltransferases"/>
    <property type="match status" value="1"/>
</dbReference>
<accession>A0A9J7M5V0</accession>
<dbReference type="RefSeq" id="XP_035695113.1">
    <property type="nucleotide sequence ID" value="XM_035839220.1"/>
</dbReference>
<evidence type="ECO:0000256" key="1">
    <source>
        <dbReference type="ARBA" id="ARBA00008308"/>
    </source>
</evidence>
<keyword evidence="2" id="KW-1185">Reference proteome</keyword>
<dbReference type="PANTHER" id="PTHR20974:SF0">
    <property type="entry name" value="UPF0585 PROTEIN CG18661"/>
    <property type="match status" value="1"/>
</dbReference>
<dbReference type="AlphaFoldDB" id="A0A9J7M5V0"/>
<organism evidence="2 3">
    <name type="scientific">Branchiostoma floridae</name>
    <name type="common">Florida lancelet</name>
    <name type="synonym">Amphioxus</name>
    <dbReference type="NCBI Taxonomy" id="7739"/>
    <lineage>
        <taxon>Eukaryota</taxon>
        <taxon>Metazoa</taxon>
        <taxon>Chordata</taxon>
        <taxon>Cephalochordata</taxon>
        <taxon>Leptocardii</taxon>
        <taxon>Amphioxiformes</taxon>
        <taxon>Branchiostomatidae</taxon>
        <taxon>Branchiostoma</taxon>
    </lineage>
</organism>
<evidence type="ECO:0000313" key="2">
    <source>
        <dbReference type="Proteomes" id="UP000001554"/>
    </source>
</evidence>
<dbReference type="GeneID" id="118428926"/>
<dbReference type="OMA" id="YLYGPYK"/>
<proteinExistence type="inferred from homology"/>
<reference evidence="2" key="1">
    <citation type="journal article" date="2020" name="Nat. Ecol. Evol.">
        <title>Deeply conserved synteny resolves early events in vertebrate evolution.</title>
        <authorList>
            <person name="Simakov O."/>
            <person name="Marletaz F."/>
            <person name="Yue J.X."/>
            <person name="O'Connell B."/>
            <person name="Jenkins J."/>
            <person name="Brandt A."/>
            <person name="Calef R."/>
            <person name="Tung C.H."/>
            <person name="Huang T.K."/>
            <person name="Schmutz J."/>
            <person name="Satoh N."/>
            <person name="Yu J.K."/>
            <person name="Putnam N.H."/>
            <person name="Green R.E."/>
            <person name="Rokhsar D.S."/>
        </authorList>
    </citation>
    <scope>NUCLEOTIDE SEQUENCE [LARGE SCALE GENOMIC DNA]</scope>
    <source>
        <strain evidence="2">S238N-H82</strain>
    </source>
</reference>
<comment type="similarity">
    <text evidence="1">Belongs to the UPF0585 family.</text>
</comment>
<reference evidence="3" key="2">
    <citation type="submission" date="2025-08" db="UniProtKB">
        <authorList>
            <consortium name="RefSeq"/>
        </authorList>
    </citation>
    <scope>IDENTIFICATION</scope>
    <source>
        <strain evidence="3">S238N-H82</strain>
        <tissue evidence="3">Testes</tissue>
    </source>
</reference>
<dbReference type="PANTHER" id="PTHR20974">
    <property type="entry name" value="UPF0585 PROTEIN CG18661"/>
    <property type="match status" value="1"/>
</dbReference>
<dbReference type="InterPro" id="IPR029063">
    <property type="entry name" value="SAM-dependent_MTases_sf"/>
</dbReference>
<protein>
    <submittedName>
        <fullName evidence="3">Methyltransferase-like 26 isoform X1</fullName>
    </submittedName>
</protein>
<dbReference type="Pfam" id="PF06080">
    <property type="entry name" value="DUF938"/>
    <property type="match status" value="1"/>
</dbReference>
<dbReference type="OrthoDB" id="10258744at2759"/>